<keyword evidence="1 3" id="KW-0732">Signal</keyword>
<dbReference type="PANTHER" id="PTHR30383">
    <property type="entry name" value="THIOESTERASE 1/PROTEASE 1/LYSOPHOSPHOLIPASE L1"/>
    <property type="match status" value="1"/>
</dbReference>
<feature type="chain" id="PRO_5044268788" evidence="3">
    <location>
        <begin position="20"/>
        <end position="907"/>
    </location>
</feature>
<dbReference type="SUPFAM" id="SSF69318">
    <property type="entry name" value="Integrin alpha N-terminal domain"/>
    <property type="match status" value="2"/>
</dbReference>
<evidence type="ECO:0000313" key="6">
    <source>
        <dbReference type="Proteomes" id="UP001163105"/>
    </source>
</evidence>
<proteinExistence type="predicted"/>
<dbReference type="SUPFAM" id="SSF52266">
    <property type="entry name" value="SGNH hydrolase"/>
    <property type="match status" value="1"/>
</dbReference>
<dbReference type="InterPro" id="IPR013830">
    <property type="entry name" value="SGNH_hydro"/>
</dbReference>
<dbReference type="Pfam" id="PF13517">
    <property type="entry name" value="FG-GAP_3"/>
    <property type="match status" value="3"/>
</dbReference>
<organism evidence="5 6">
    <name type="scientific">Purpureocillium lavendulum</name>
    <dbReference type="NCBI Taxonomy" id="1247861"/>
    <lineage>
        <taxon>Eukaryota</taxon>
        <taxon>Fungi</taxon>
        <taxon>Dikarya</taxon>
        <taxon>Ascomycota</taxon>
        <taxon>Pezizomycotina</taxon>
        <taxon>Sordariomycetes</taxon>
        <taxon>Hypocreomycetidae</taxon>
        <taxon>Hypocreales</taxon>
        <taxon>Ophiocordycipitaceae</taxon>
        <taxon>Purpureocillium</taxon>
    </lineage>
</organism>
<feature type="domain" description="SGNH hydrolase-type esterase" evidence="4">
    <location>
        <begin position="77"/>
        <end position="261"/>
    </location>
</feature>
<dbReference type="InterPro" id="IPR028994">
    <property type="entry name" value="Integrin_alpha_N"/>
</dbReference>
<evidence type="ECO:0000256" key="2">
    <source>
        <dbReference type="SAM" id="MobiDB-lite"/>
    </source>
</evidence>
<keyword evidence="6" id="KW-1185">Reference proteome</keyword>
<comment type="caution">
    <text evidence="5">The sequence shown here is derived from an EMBL/GenBank/DDBJ whole genome shotgun (WGS) entry which is preliminary data.</text>
</comment>
<dbReference type="CDD" id="cd01833">
    <property type="entry name" value="XynB_like"/>
    <property type="match status" value="1"/>
</dbReference>
<dbReference type="EMBL" id="JAQHRD010000007">
    <property type="protein sequence ID" value="KAJ6438913.1"/>
    <property type="molecule type" value="Genomic_DNA"/>
</dbReference>
<feature type="region of interest" description="Disordered" evidence="2">
    <location>
        <begin position="283"/>
        <end position="313"/>
    </location>
</feature>
<reference evidence="5" key="1">
    <citation type="submission" date="2023-01" db="EMBL/GenBank/DDBJ databases">
        <title>The growth and conidiation of Purpureocillium lavendulum are regulated by nitrogen source and histone H3K14 acetylation.</title>
        <authorList>
            <person name="Tang P."/>
            <person name="Han J."/>
            <person name="Zhang C."/>
            <person name="Tang P."/>
            <person name="Qi F."/>
            <person name="Zhang K."/>
            <person name="Liang L."/>
        </authorList>
    </citation>
    <scope>NUCLEOTIDE SEQUENCE</scope>
    <source>
        <strain evidence="5">YMF1.00683</strain>
    </source>
</reference>
<dbReference type="AlphaFoldDB" id="A0AB34FHG8"/>
<dbReference type="InterPro" id="IPR051532">
    <property type="entry name" value="Ester_Hydrolysis_Enzymes"/>
</dbReference>
<dbReference type="Pfam" id="PF13472">
    <property type="entry name" value="Lipase_GDSL_2"/>
    <property type="match status" value="1"/>
</dbReference>
<gene>
    <name evidence="5" type="ORF">O9K51_08315</name>
</gene>
<evidence type="ECO:0000256" key="3">
    <source>
        <dbReference type="SAM" id="SignalP"/>
    </source>
</evidence>
<evidence type="ECO:0000256" key="1">
    <source>
        <dbReference type="ARBA" id="ARBA00022729"/>
    </source>
</evidence>
<dbReference type="Proteomes" id="UP001163105">
    <property type="component" value="Unassembled WGS sequence"/>
</dbReference>
<evidence type="ECO:0000259" key="4">
    <source>
        <dbReference type="Pfam" id="PF13472"/>
    </source>
</evidence>
<dbReference type="InterPro" id="IPR036514">
    <property type="entry name" value="SGNH_hydro_sf"/>
</dbReference>
<dbReference type="Gene3D" id="3.40.50.1110">
    <property type="entry name" value="SGNH hydrolase"/>
    <property type="match status" value="1"/>
</dbReference>
<feature type="signal peptide" evidence="3">
    <location>
        <begin position="1"/>
        <end position="19"/>
    </location>
</feature>
<accession>A0AB34FHG8</accession>
<protein>
    <submittedName>
        <fullName evidence="5">Lipase 1</fullName>
    </submittedName>
</protein>
<evidence type="ECO:0000313" key="5">
    <source>
        <dbReference type="EMBL" id="KAJ6438913.1"/>
    </source>
</evidence>
<dbReference type="Gene3D" id="2.130.10.130">
    <property type="entry name" value="Integrin alpha, N-terminal"/>
    <property type="match status" value="2"/>
</dbReference>
<sequence length="907" mass="98171">MRRYPWLLALVLTTEFVAARPAVRGSLGDSSGLNFLLARDTDPVDPSTLTAHDALRYKGTKPGVSIKPGTELRILGVGDSITVGFLSNRNGGDGNGYRLKLRNDMSNDTVVFAGTESAGTMDDGYFAAWSGKTIQYISEHIGPSLEQRPNVVLVHAGTNDMNPSHTISTEGNDPHAAADRLGKMVDQIIKACPDATILVAMIINTCDPSQSAATKTYQTLIPDVAKKRQDAGQHVLAVDFTTFGTNLLQDCIHPTNEGYRVFGDYWYDFITQIPKHWIKAPVGKDPDLTSGDGDNGGLDRNIPPPDWGKSPVQKTSKDVIRDAFQRANDNTHGTCKGKPVFRATGQISLGVGHNGDWKYHKDWKDAGKAADGLRLDPRYVRLHDMNGDGKADYVWLDPQSGEMRCWLNNLPKPWSPAGTNNSIIGSGAGPAKSVFIADMNGDGLEDYMVVNPKNGAVKIWWNYGPDDKWVNGWNFVDGGEIATGVPHANLDTLRFPDINGDGRADYVYIGEGGALKHYMNTGSVGGQDVLFVAQGGIAAGATHDISKLVFADMNGDGRDDYLIWDDQGGLTGFLNQPTQKEGVPLYIDQGPAKSLADGIAQNMSSIRLADLDGDGKDDYAFIDEDGGIQLWYNRGHGDTSLLVDNIRFADLYGDGADTYIWLDPATGAPTVYANAGYDPTDTLGWRWVPRNGGKPVAFGAAPASHVQFGDIDGDGKDDYLVLDPKSGELTVFLNEGEDRASEPYNWHWKPIGSIASGLGPGRNVRFADIDGDGRDDYIFLHPKGGTTIYRNVFTRGGAGPHWTPLPEADASGIAQRPEEISFHDINHDGKADYVWTSAVDGSVHVWLNNYPNKPAWLAQGQIATGVGTSGSCVKWASLLHGNYSDYIAVDPTNGAIAAWLNLCEDPR</sequence>
<dbReference type="GO" id="GO:0004622">
    <property type="term" value="F:phosphatidylcholine lysophospholipase activity"/>
    <property type="evidence" value="ECO:0007669"/>
    <property type="project" value="TreeGrafter"/>
</dbReference>
<dbReference type="InterPro" id="IPR013517">
    <property type="entry name" value="FG-GAP"/>
</dbReference>
<dbReference type="PANTHER" id="PTHR30383:SF5">
    <property type="entry name" value="SGNH HYDROLASE-TYPE ESTERASE DOMAIN-CONTAINING PROTEIN"/>
    <property type="match status" value="1"/>
</dbReference>
<name>A0AB34FHG8_9HYPO</name>